<dbReference type="EMBL" id="BMES01000002">
    <property type="protein sequence ID" value="GGH22541.1"/>
    <property type="molecule type" value="Genomic_DNA"/>
</dbReference>
<name>A0A917I7W9_9HYPH</name>
<feature type="region of interest" description="Disordered" evidence="1">
    <location>
        <begin position="92"/>
        <end position="127"/>
    </location>
</feature>
<sequence length="127" mass="13881">MLTVAMLRTVRRSESRFHGPVIGDRALMDELAALRRRRGLSASGTHPRHIMDAVYTAGTIAISPDETLARIVVRQLHRMGLLLAEEIQPDGTLRPLPGGHVNSGRPWRVSRPAIDGEAGRPDAFGMA</sequence>
<organism evidence="2 3">
    <name type="scientific">Alsobacter metallidurans</name>
    <dbReference type="NCBI Taxonomy" id="340221"/>
    <lineage>
        <taxon>Bacteria</taxon>
        <taxon>Pseudomonadati</taxon>
        <taxon>Pseudomonadota</taxon>
        <taxon>Alphaproteobacteria</taxon>
        <taxon>Hyphomicrobiales</taxon>
        <taxon>Alsobacteraceae</taxon>
        <taxon>Alsobacter</taxon>
    </lineage>
</organism>
<keyword evidence="3" id="KW-1185">Reference proteome</keyword>
<evidence type="ECO:0000256" key="1">
    <source>
        <dbReference type="SAM" id="MobiDB-lite"/>
    </source>
</evidence>
<comment type="caution">
    <text evidence="2">The sequence shown here is derived from an EMBL/GenBank/DDBJ whole genome shotgun (WGS) entry which is preliminary data.</text>
</comment>
<gene>
    <name evidence="2" type="ORF">GCM10007036_27610</name>
</gene>
<evidence type="ECO:0000313" key="3">
    <source>
        <dbReference type="Proteomes" id="UP000603912"/>
    </source>
</evidence>
<reference evidence="2" key="1">
    <citation type="journal article" date="2014" name="Int. J. Syst. Evol. Microbiol.">
        <title>Complete genome sequence of Corynebacterium casei LMG S-19264T (=DSM 44701T), isolated from a smear-ripened cheese.</title>
        <authorList>
            <consortium name="US DOE Joint Genome Institute (JGI-PGF)"/>
            <person name="Walter F."/>
            <person name="Albersmeier A."/>
            <person name="Kalinowski J."/>
            <person name="Ruckert C."/>
        </authorList>
    </citation>
    <scope>NUCLEOTIDE SEQUENCE</scope>
    <source>
        <strain evidence="2">CGMCC 1.12214</strain>
    </source>
</reference>
<accession>A0A917I7W9</accession>
<dbReference type="Proteomes" id="UP000603912">
    <property type="component" value="Unassembled WGS sequence"/>
</dbReference>
<proteinExistence type="predicted"/>
<reference evidence="2" key="2">
    <citation type="submission" date="2020-09" db="EMBL/GenBank/DDBJ databases">
        <authorList>
            <person name="Sun Q."/>
            <person name="Zhou Y."/>
        </authorList>
    </citation>
    <scope>NUCLEOTIDE SEQUENCE</scope>
    <source>
        <strain evidence="2">CGMCC 1.12214</strain>
    </source>
</reference>
<protein>
    <submittedName>
        <fullName evidence="2">Uncharacterized protein</fullName>
    </submittedName>
</protein>
<dbReference type="AlphaFoldDB" id="A0A917I7W9"/>
<evidence type="ECO:0000313" key="2">
    <source>
        <dbReference type="EMBL" id="GGH22541.1"/>
    </source>
</evidence>